<dbReference type="SUPFAM" id="SSF89796">
    <property type="entry name" value="CoA-transferase family III (CaiB/BaiF)"/>
    <property type="match status" value="1"/>
</dbReference>
<protein>
    <submittedName>
        <fullName evidence="2">Uncharacterized protein</fullName>
    </submittedName>
</protein>
<organism evidence="2 3">
    <name type="scientific">Gordonia defluvii</name>
    <dbReference type="NCBI Taxonomy" id="283718"/>
    <lineage>
        <taxon>Bacteria</taxon>
        <taxon>Bacillati</taxon>
        <taxon>Actinomycetota</taxon>
        <taxon>Actinomycetes</taxon>
        <taxon>Mycobacteriales</taxon>
        <taxon>Gordoniaceae</taxon>
        <taxon>Gordonia</taxon>
    </lineage>
</organism>
<evidence type="ECO:0000313" key="3">
    <source>
        <dbReference type="Proteomes" id="UP001501035"/>
    </source>
</evidence>
<evidence type="ECO:0000256" key="1">
    <source>
        <dbReference type="ARBA" id="ARBA00022679"/>
    </source>
</evidence>
<accession>A0ABP6L702</accession>
<sequence>MSIKLFASADRPLVLAVGNDRQFAALVGELGAPGLSDDRRFVTNTERVAHREALAATLTGRLATDTTDGWSARLRY</sequence>
<dbReference type="PANTHER" id="PTHR48207">
    <property type="entry name" value="SUCCINATE--HYDROXYMETHYLGLUTARATE COA-TRANSFERASE"/>
    <property type="match status" value="1"/>
</dbReference>
<name>A0ABP6L702_9ACTN</name>
<evidence type="ECO:0000313" key="2">
    <source>
        <dbReference type="EMBL" id="GAA3030855.1"/>
    </source>
</evidence>
<dbReference type="Pfam" id="PF02515">
    <property type="entry name" value="CoA_transf_3"/>
    <property type="match status" value="1"/>
</dbReference>
<proteinExistence type="predicted"/>
<dbReference type="InterPro" id="IPR003673">
    <property type="entry name" value="CoA-Trfase_fam_III"/>
</dbReference>
<reference evidence="3" key="1">
    <citation type="journal article" date="2019" name="Int. J. Syst. Evol. Microbiol.">
        <title>The Global Catalogue of Microorganisms (GCM) 10K type strain sequencing project: providing services to taxonomists for standard genome sequencing and annotation.</title>
        <authorList>
            <consortium name="The Broad Institute Genomics Platform"/>
            <consortium name="The Broad Institute Genome Sequencing Center for Infectious Disease"/>
            <person name="Wu L."/>
            <person name="Ma J."/>
        </authorList>
    </citation>
    <scope>NUCLEOTIDE SEQUENCE [LARGE SCALE GENOMIC DNA]</scope>
    <source>
        <strain evidence="3">JCM 14234</strain>
    </source>
</reference>
<dbReference type="EMBL" id="BAAAVS010000018">
    <property type="protein sequence ID" value="GAA3030855.1"/>
    <property type="molecule type" value="Genomic_DNA"/>
</dbReference>
<dbReference type="InterPro" id="IPR050483">
    <property type="entry name" value="CoA-transferase_III_domain"/>
</dbReference>
<dbReference type="PANTHER" id="PTHR48207:SF3">
    <property type="entry name" value="SUCCINATE--HYDROXYMETHYLGLUTARATE COA-TRANSFERASE"/>
    <property type="match status" value="1"/>
</dbReference>
<dbReference type="Proteomes" id="UP001501035">
    <property type="component" value="Unassembled WGS sequence"/>
</dbReference>
<dbReference type="InterPro" id="IPR023606">
    <property type="entry name" value="CoA-Trfase_III_dom_1_sf"/>
</dbReference>
<keyword evidence="3" id="KW-1185">Reference proteome</keyword>
<dbReference type="Gene3D" id="3.30.1540.10">
    <property type="entry name" value="formyl-coa transferase, domain 3"/>
    <property type="match status" value="1"/>
</dbReference>
<dbReference type="InterPro" id="IPR044855">
    <property type="entry name" value="CoA-Trfase_III_dom3_sf"/>
</dbReference>
<gene>
    <name evidence="2" type="ORF">GCM10010528_10200</name>
</gene>
<comment type="caution">
    <text evidence="2">The sequence shown here is derived from an EMBL/GenBank/DDBJ whole genome shotgun (WGS) entry which is preliminary data.</text>
</comment>
<keyword evidence="1" id="KW-0808">Transferase</keyword>